<keyword evidence="1 2" id="KW-0732">Signal</keyword>
<dbReference type="InterPro" id="IPR051465">
    <property type="entry name" value="Cell_Envelope_Struct_Comp"/>
</dbReference>
<dbReference type="InterPro" id="IPR014755">
    <property type="entry name" value="Cu-Rt/internalin_Ig-like"/>
</dbReference>
<dbReference type="Gene3D" id="2.60.40.1220">
    <property type="match status" value="2"/>
</dbReference>
<feature type="signal peptide" evidence="2">
    <location>
        <begin position="1"/>
        <end position="23"/>
    </location>
</feature>
<dbReference type="RefSeq" id="WP_091232502.1">
    <property type="nucleotide sequence ID" value="NZ_FNBG01000019.1"/>
</dbReference>
<evidence type="ECO:0000313" key="5">
    <source>
        <dbReference type="Proteomes" id="UP000198972"/>
    </source>
</evidence>
<dbReference type="AlphaFoldDB" id="A0A1G7PL60"/>
<dbReference type="Proteomes" id="UP000198972">
    <property type="component" value="Unassembled WGS sequence"/>
</dbReference>
<dbReference type="Pfam" id="PF13753">
    <property type="entry name" value="SWM_repeat"/>
    <property type="match status" value="4"/>
</dbReference>
<dbReference type="InterPro" id="IPR011801">
    <property type="entry name" value="Swm_rep_I_cyn"/>
</dbReference>
<organism evidence="4 5">
    <name type="scientific">Fontibacillus panacisegetis</name>
    <dbReference type="NCBI Taxonomy" id="670482"/>
    <lineage>
        <taxon>Bacteria</taxon>
        <taxon>Bacillati</taxon>
        <taxon>Bacillota</taxon>
        <taxon>Bacilli</taxon>
        <taxon>Bacillales</taxon>
        <taxon>Paenibacillaceae</taxon>
        <taxon>Fontibacillus</taxon>
    </lineage>
</organism>
<dbReference type="InterPro" id="IPR001119">
    <property type="entry name" value="SLH_dom"/>
</dbReference>
<feature type="domain" description="SLH" evidence="3">
    <location>
        <begin position="1035"/>
        <end position="1092"/>
    </location>
</feature>
<feature type="domain" description="SLH" evidence="3">
    <location>
        <begin position="907"/>
        <end position="966"/>
    </location>
</feature>
<dbReference type="EMBL" id="FNBG01000019">
    <property type="protein sequence ID" value="SDF87142.1"/>
    <property type="molecule type" value="Genomic_DNA"/>
</dbReference>
<dbReference type="STRING" id="670482.SAMN04488542_11922"/>
<evidence type="ECO:0000313" key="4">
    <source>
        <dbReference type="EMBL" id="SDF87142.1"/>
    </source>
</evidence>
<proteinExistence type="predicted"/>
<dbReference type="PANTHER" id="PTHR43308:SF5">
    <property type="entry name" value="S-LAYER PROTEIN _ PEPTIDOGLYCAN ENDO-BETA-N-ACETYLGLUCOSAMINIDASE"/>
    <property type="match status" value="1"/>
</dbReference>
<evidence type="ECO:0000256" key="2">
    <source>
        <dbReference type="SAM" id="SignalP"/>
    </source>
</evidence>
<reference evidence="4 5" key="1">
    <citation type="submission" date="2016-10" db="EMBL/GenBank/DDBJ databases">
        <authorList>
            <person name="de Groot N.N."/>
        </authorList>
    </citation>
    <scope>NUCLEOTIDE SEQUENCE [LARGE SCALE GENOMIC DNA]</scope>
    <source>
        <strain evidence="4 5">DSM 28129</strain>
    </source>
</reference>
<accession>A0A1G7PL60</accession>
<feature type="chain" id="PRO_5038522212" evidence="2">
    <location>
        <begin position="24"/>
        <end position="1092"/>
    </location>
</feature>
<feature type="domain" description="SLH" evidence="3">
    <location>
        <begin position="967"/>
        <end position="1030"/>
    </location>
</feature>
<name>A0A1G7PL60_9BACL</name>
<keyword evidence="5" id="KW-1185">Reference proteome</keyword>
<gene>
    <name evidence="4" type="ORF">SAMN04488542_11922</name>
</gene>
<evidence type="ECO:0000256" key="1">
    <source>
        <dbReference type="ARBA" id="ARBA00022729"/>
    </source>
</evidence>
<dbReference type="PROSITE" id="PS51272">
    <property type="entry name" value="SLH"/>
    <property type="match status" value="3"/>
</dbReference>
<dbReference type="NCBIfam" id="TIGR02059">
    <property type="entry name" value="swm_rep_I"/>
    <property type="match status" value="4"/>
</dbReference>
<evidence type="ECO:0000259" key="3">
    <source>
        <dbReference type="PROSITE" id="PS51272"/>
    </source>
</evidence>
<protein>
    <submittedName>
        <fullName evidence="4">Repeat-containing protein</fullName>
    </submittedName>
</protein>
<dbReference type="InterPro" id="IPR032812">
    <property type="entry name" value="SbsA_Ig"/>
</dbReference>
<sequence length="1092" mass="116566">MKRKISLIMVLGLIVNLFMGALASVDAESSTLANPTVSPTELNTPLNSKLNLNFGTSKVKTNGTQTYTITEGFLAPVSVSVTENVYSNSITFTPPALKYNTDYKITFPEGAFIDENGVTSSLISWRFSTVQATTKPTASYYPAAGSSSVSASVQPAITFDRNVALNTAKWGSTGGITLRKTSNNASVSLTVSVSGKTVTIRPTSNLEADTQYYIEVPSDAIYDAANNSNYFSGLSGTSAWSFRTAAVADKVAPVLQNATMYSNAVIRLQYNESLNYSSYLSSSHFSVTVNGESRRVSSASVSGEYVYVYLDLGVAVGQDVRISYSGSGSKAIQDQAGNAAVNFSGKVVTNGMDSVLPKPKDGSANRYSVTLYFSDTLKSPSSYAYQQFVVTGDGSSKGVTSLSHSGSSITLNLSNYIYDGEVVKVSYTPGSYPLQDYRGIDIAAFSDYYVRNNYDTKAPELQGATGSGNKIVLTYNEALRTSSTPLKSQFSVLVNNSPVYVTAVEVTSSQVILTLASSLTKDQNVTVSYVSGSGGIADLNGNLAGYINLQPVSYGTVAEGVRQATIKGDTVTITYNSTLKAISYFPVNQFYVTVDGVNRTIQSGSISGDTVTLKLTAAVTANQAAEVSYVAGSTPMYDYLGNLLKGYSKIKLQNLDATTSTTDNKVQPSYISVMSTSDFGVGGYLLNQSAAQTASSRSKNGQWMNKYVLDSAKVQGAFNYLVNNNVSVKNLVFEVPSTEKAAEVAIPLSSLSALYSTSKAATFSVKHNNVMYTLPIEKIPFMEITRSLSVSNLNSSYLTIQMEPISKTLMSSLNSKNGVTTSIVSDPVQLTLSAYDTGKSQSSVDVTHTGKIYFKAANQASTAYASLLKYSPVNYAASYIPSSATTSGANMIFNGKVTGNSIIGPVVGYSYFSDVYKHWAKDAIFELASKLIVEPRSGASFAPDKSITRAEFAVFIAKGLGLEGDETSARRFTDVTSGTTAEYIGAAAKAGIITGNTDGSFKPENYITREQMALMMVRAMDYSGYNTQLSGSSAQYLSKFKDSAKIQNKETVAKAVREGIIQGVTTNTFQPQGNATRAQAVVMLKRVLDKLN</sequence>
<dbReference type="Pfam" id="PF00395">
    <property type="entry name" value="SLH"/>
    <property type="match status" value="3"/>
</dbReference>
<dbReference type="Pfam" id="PF13205">
    <property type="entry name" value="Big_5"/>
    <property type="match status" value="2"/>
</dbReference>
<dbReference type="PANTHER" id="PTHR43308">
    <property type="entry name" value="OUTER MEMBRANE PROTEIN ALPHA-RELATED"/>
    <property type="match status" value="1"/>
</dbReference>
<dbReference type="InterPro" id="IPR028059">
    <property type="entry name" value="SWM_rpt"/>
</dbReference>
<dbReference type="OrthoDB" id="2675126at2"/>